<dbReference type="PANTHER" id="PTHR21600">
    <property type="entry name" value="MITOCHONDRIAL RNA PSEUDOURIDINE SYNTHASE"/>
    <property type="match status" value="1"/>
</dbReference>
<comment type="function">
    <text evidence="5">Responsible for synthesis of pseudouridine from uracil.</text>
</comment>
<comment type="similarity">
    <text evidence="2 5">Belongs to the pseudouridine synthase RluA family.</text>
</comment>
<protein>
    <recommendedName>
        <fullName evidence="5">Pseudouridine synthase</fullName>
        <ecNumber evidence="5">5.4.99.-</ecNumber>
    </recommendedName>
</protein>
<evidence type="ECO:0000313" key="9">
    <source>
        <dbReference type="Proteomes" id="UP000317036"/>
    </source>
</evidence>
<sequence>MKDGRRKGEWLEWSASNSIGSLEEAVAQLPAGRFSDKWIAKLKHTGGIEWKGSRIRLRLFPEEPLQYMPEWADIEVLYEDDFCLVVNKPAGMKVHPTQEGESGTLLHAVQWHLEADGQRLRPRHIHRLDEDTSGPVLLAKCEWAQSQLDAEMREKRVERIYLAFVQGRVESSKGTVNAPIGRDRHHATRRRVSQTGDPSITHYEVVDRLRSATLVRLRLETGRTHQIRVHMSYLGHPLIGDALYGGPLRGIQRQALHGERLIFPHPFTGEGIQVEAPWPEDFAALYEQFK</sequence>
<feature type="region of interest" description="Disordered" evidence="6">
    <location>
        <begin position="174"/>
        <end position="195"/>
    </location>
</feature>
<dbReference type="GO" id="GO:0009982">
    <property type="term" value="F:pseudouridine synthase activity"/>
    <property type="evidence" value="ECO:0007669"/>
    <property type="project" value="InterPro"/>
</dbReference>
<dbReference type="AlphaFoldDB" id="A0A559KID2"/>
<evidence type="ECO:0000313" key="8">
    <source>
        <dbReference type="EMBL" id="TVY11894.1"/>
    </source>
</evidence>
<dbReference type="GO" id="GO:0000455">
    <property type="term" value="P:enzyme-directed rRNA pseudouridine synthesis"/>
    <property type="evidence" value="ECO:0007669"/>
    <property type="project" value="TreeGrafter"/>
</dbReference>
<dbReference type="Proteomes" id="UP000317036">
    <property type="component" value="Unassembled WGS sequence"/>
</dbReference>
<comment type="catalytic activity">
    <reaction evidence="1 5">
        <text>a uridine in RNA = a pseudouridine in RNA</text>
        <dbReference type="Rhea" id="RHEA:48348"/>
        <dbReference type="Rhea" id="RHEA-COMP:12068"/>
        <dbReference type="Rhea" id="RHEA-COMP:12069"/>
        <dbReference type="ChEBI" id="CHEBI:65314"/>
        <dbReference type="ChEBI" id="CHEBI:65315"/>
    </reaction>
</comment>
<evidence type="ECO:0000256" key="1">
    <source>
        <dbReference type="ARBA" id="ARBA00000073"/>
    </source>
</evidence>
<dbReference type="InterPro" id="IPR050188">
    <property type="entry name" value="RluA_PseudoU_synthase"/>
</dbReference>
<organism evidence="8 9">
    <name type="scientific">Paenibacillus cremeus</name>
    <dbReference type="NCBI Taxonomy" id="2163881"/>
    <lineage>
        <taxon>Bacteria</taxon>
        <taxon>Bacillati</taxon>
        <taxon>Bacillota</taxon>
        <taxon>Bacilli</taxon>
        <taxon>Bacillales</taxon>
        <taxon>Paenibacillaceae</taxon>
        <taxon>Paenibacillus</taxon>
    </lineage>
</organism>
<dbReference type="InterPro" id="IPR006225">
    <property type="entry name" value="PsdUridine_synth_RluC/D"/>
</dbReference>
<dbReference type="NCBIfam" id="TIGR00005">
    <property type="entry name" value="rluA_subfam"/>
    <property type="match status" value="1"/>
</dbReference>
<dbReference type="Pfam" id="PF00849">
    <property type="entry name" value="PseudoU_synth_2"/>
    <property type="match status" value="1"/>
</dbReference>
<feature type="active site" evidence="4">
    <location>
        <position position="129"/>
    </location>
</feature>
<feature type="compositionally biased region" description="Basic residues" evidence="6">
    <location>
        <begin position="183"/>
        <end position="192"/>
    </location>
</feature>
<dbReference type="OrthoDB" id="9773999at2"/>
<evidence type="ECO:0000256" key="4">
    <source>
        <dbReference type="PIRSR" id="PIRSR606225-1"/>
    </source>
</evidence>
<dbReference type="RefSeq" id="WP_144842476.1">
    <property type="nucleotide sequence ID" value="NZ_VNJI01000001.1"/>
</dbReference>
<dbReference type="SUPFAM" id="SSF55120">
    <property type="entry name" value="Pseudouridine synthase"/>
    <property type="match status" value="1"/>
</dbReference>
<evidence type="ECO:0000256" key="6">
    <source>
        <dbReference type="SAM" id="MobiDB-lite"/>
    </source>
</evidence>
<name>A0A559KID2_9BACL</name>
<proteinExistence type="inferred from homology"/>
<dbReference type="GO" id="GO:0140098">
    <property type="term" value="F:catalytic activity, acting on RNA"/>
    <property type="evidence" value="ECO:0007669"/>
    <property type="project" value="UniProtKB-ARBA"/>
</dbReference>
<evidence type="ECO:0000256" key="3">
    <source>
        <dbReference type="ARBA" id="ARBA00023235"/>
    </source>
</evidence>
<evidence type="ECO:0000259" key="7">
    <source>
        <dbReference type="Pfam" id="PF00849"/>
    </source>
</evidence>
<dbReference type="PANTHER" id="PTHR21600:SF71">
    <property type="entry name" value="PSEUDOURIDINE SYNTHASE"/>
    <property type="match status" value="1"/>
</dbReference>
<feature type="domain" description="Pseudouridine synthase RsuA/RluA-like" evidence="7">
    <location>
        <begin position="84"/>
        <end position="232"/>
    </location>
</feature>
<comment type="caution">
    <text evidence="8">The sequence shown here is derived from an EMBL/GenBank/DDBJ whole genome shotgun (WGS) entry which is preliminary data.</text>
</comment>
<dbReference type="CDD" id="cd02869">
    <property type="entry name" value="PseudoU_synth_RluA_like"/>
    <property type="match status" value="1"/>
</dbReference>
<accession>A0A559KID2</accession>
<evidence type="ECO:0000256" key="5">
    <source>
        <dbReference type="RuleBase" id="RU362028"/>
    </source>
</evidence>
<keyword evidence="3 5" id="KW-0413">Isomerase</keyword>
<dbReference type="EC" id="5.4.99.-" evidence="5"/>
<dbReference type="FunFam" id="3.30.2350.10:FF:000005">
    <property type="entry name" value="Pseudouridine synthase"/>
    <property type="match status" value="1"/>
</dbReference>
<evidence type="ECO:0000256" key="2">
    <source>
        <dbReference type="ARBA" id="ARBA00010876"/>
    </source>
</evidence>
<dbReference type="EMBL" id="VNJI01000001">
    <property type="protein sequence ID" value="TVY11894.1"/>
    <property type="molecule type" value="Genomic_DNA"/>
</dbReference>
<gene>
    <name evidence="8" type="ORF">FPZ49_00980</name>
</gene>
<dbReference type="InterPro" id="IPR006145">
    <property type="entry name" value="PsdUridine_synth_RsuA/RluA"/>
</dbReference>
<dbReference type="Gene3D" id="3.30.2350.10">
    <property type="entry name" value="Pseudouridine synthase"/>
    <property type="match status" value="1"/>
</dbReference>
<dbReference type="InterPro" id="IPR020103">
    <property type="entry name" value="PsdUridine_synth_cat_dom_sf"/>
</dbReference>
<reference evidence="8 9" key="1">
    <citation type="submission" date="2019-07" db="EMBL/GenBank/DDBJ databases">
        <authorList>
            <person name="Kim J."/>
        </authorList>
    </citation>
    <scope>NUCLEOTIDE SEQUENCE [LARGE SCALE GENOMIC DNA]</scope>
    <source>
        <strain evidence="8 9">JC52</strain>
    </source>
</reference>
<dbReference type="GO" id="GO:0003723">
    <property type="term" value="F:RNA binding"/>
    <property type="evidence" value="ECO:0007669"/>
    <property type="project" value="InterPro"/>
</dbReference>
<keyword evidence="9" id="KW-1185">Reference proteome</keyword>